<evidence type="ECO:0000256" key="6">
    <source>
        <dbReference type="ARBA" id="ARBA00022741"/>
    </source>
</evidence>
<dbReference type="KEGG" id="saf:SULAZ_0410"/>
<keyword evidence="5 14" id="KW-0808">Transferase</keyword>
<dbReference type="GO" id="GO:0016301">
    <property type="term" value="F:kinase activity"/>
    <property type="evidence" value="ECO:0007669"/>
    <property type="project" value="UniProtKB-KW"/>
</dbReference>
<dbReference type="STRING" id="204536.SULAZ_0410"/>
<keyword evidence="9" id="KW-0289">Folate biosynthesis</keyword>
<dbReference type="Gene3D" id="3.30.70.560">
    <property type="entry name" value="7,8-Dihydro-6-hydroxymethylpterin-pyrophosphokinase HPPK"/>
    <property type="match status" value="1"/>
</dbReference>
<dbReference type="PANTHER" id="PTHR43071">
    <property type="entry name" value="2-AMINO-4-HYDROXY-6-HYDROXYMETHYLDIHYDROPTERIDINE PYROPHOSPHOKINASE"/>
    <property type="match status" value="1"/>
</dbReference>
<evidence type="ECO:0000256" key="11">
    <source>
        <dbReference type="ARBA" id="ARBA00029766"/>
    </source>
</evidence>
<keyword evidence="15" id="KW-1185">Reference proteome</keyword>
<dbReference type="NCBIfam" id="TIGR01498">
    <property type="entry name" value="folK"/>
    <property type="match status" value="1"/>
</dbReference>
<evidence type="ECO:0000259" key="13">
    <source>
        <dbReference type="PROSITE" id="PS00794"/>
    </source>
</evidence>
<dbReference type="RefSeq" id="WP_012674813.1">
    <property type="nucleotide sequence ID" value="NC_012438.1"/>
</dbReference>
<dbReference type="Proteomes" id="UP000001369">
    <property type="component" value="Chromosome"/>
</dbReference>
<accession>C1DTG7</accession>
<feature type="domain" description="7,8-dihydro-6-hydroxymethylpterin-pyrophosphokinase" evidence="13">
    <location>
        <begin position="86"/>
        <end position="97"/>
    </location>
</feature>
<gene>
    <name evidence="14" type="primary">folK</name>
    <name evidence="14" type="ordered locus">SULAZ_0410</name>
</gene>
<evidence type="ECO:0000256" key="3">
    <source>
        <dbReference type="ARBA" id="ARBA00013253"/>
    </source>
</evidence>
<dbReference type="PANTHER" id="PTHR43071:SF1">
    <property type="entry name" value="2-AMINO-4-HYDROXY-6-HYDROXYMETHYLDIHYDROPTERIDINE PYROPHOSPHOKINASE"/>
    <property type="match status" value="1"/>
</dbReference>
<evidence type="ECO:0000256" key="2">
    <source>
        <dbReference type="ARBA" id="ARBA00005810"/>
    </source>
</evidence>
<comment type="similarity">
    <text evidence="2">Belongs to the HPPK family.</text>
</comment>
<protein>
    <recommendedName>
        <fullName evidence="4">2-amino-4-hydroxy-6-hydroxymethyldihydropteridine pyrophosphokinase</fullName>
        <ecNumber evidence="3">2.7.6.3</ecNumber>
    </recommendedName>
    <alternativeName>
        <fullName evidence="11">6-hydroxymethyl-7,8-dihydropterin pyrophosphokinase</fullName>
    </alternativeName>
    <alternativeName>
        <fullName evidence="12">7,8-dihydro-6-hydroxymethylpterin-pyrophosphokinase</fullName>
    </alternativeName>
</protein>
<organism evidence="14 15">
    <name type="scientific">Sulfurihydrogenibium azorense (strain DSM 15241 / OCM 825 / Az-Fu1)</name>
    <dbReference type="NCBI Taxonomy" id="204536"/>
    <lineage>
        <taxon>Bacteria</taxon>
        <taxon>Pseudomonadati</taxon>
        <taxon>Aquificota</taxon>
        <taxon>Aquificia</taxon>
        <taxon>Aquificales</taxon>
        <taxon>Hydrogenothermaceae</taxon>
        <taxon>Sulfurihydrogenibium</taxon>
    </lineage>
</organism>
<dbReference type="EC" id="2.7.6.3" evidence="3"/>
<evidence type="ECO:0000256" key="12">
    <source>
        <dbReference type="ARBA" id="ARBA00033413"/>
    </source>
</evidence>
<dbReference type="SUPFAM" id="SSF55083">
    <property type="entry name" value="6-hydroxymethyl-7,8-dihydropterin pyrophosphokinase, HPPK"/>
    <property type="match status" value="1"/>
</dbReference>
<evidence type="ECO:0000313" key="14">
    <source>
        <dbReference type="EMBL" id="ACN99500.1"/>
    </source>
</evidence>
<evidence type="ECO:0000256" key="8">
    <source>
        <dbReference type="ARBA" id="ARBA00022840"/>
    </source>
</evidence>
<dbReference type="PROSITE" id="PS00794">
    <property type="entry name" value="HPPK"/>
    <property type="match status" value="1"/>
</dbReference>
<sequence length="150" mass="17687">MNKIFLGLGSNVGDRLTNLNRAIKILSDKIQILKVSKIYETKPIGVENQPDFLNMAVMGQTELDHLSLFEFVKNVEKQVGRVYRYRWGPREIDIDILFYNDLIYKSKALEIPHPRLHERDFVLKPLMDLDPDFIHPVFKKSIRELYEELK</sequence>
<keyword evidence="7 14" id="KW-0418">Kinase</keyword>
<dbReference type="InterPro" id="IPR000550">
    <property type="entry name" value="Hppk"/>
</dbReference>
<dbReference type="GO" id="GO:0005524">
    <property type="term" value="F:ATP binding"/>
    <property type="evidence" value="ECO:0007669"/>
    <property type="project" value="UniProtKB-KW"/>
</dbReference>
<dbReference type="GO" id="GO:0046654">
    <property type="term" value="P:tetrahydrofolate biosynthetic process"/>
    <property type="evidence" value="ECO:0007669"/>
    <property type="project" value="UniProtKB-UniPathway"/>
</dbReference>
<evidence type="ECO:0000313" key="15">
    <source>
        <dbReference type="Proteomes" id="UP000001369"/>
    </source>
</evidence>
<dbReference type="UniPathway" id="UPA00077">
    <property type="reaction ID" value="UER00155"/>
</dbReference>
<dbReference type="GO" id="GO:0003848">
    <property type="term" value="F:2-amino-4-hydroxy-6-hydroxymethyldihydropteridine diphosphokinase activity"/>
    <property type="evidence" value="ECO:0007669"/>
    <property type="project" value="UniProtKB-EC"/>
</dbReference>
<evidence type="ECO:0000256" key="7">
    <source>
        <dbReference type="ARBA" id="ARBA00022777"/>
    </source>
</evidence>
<keyword evidence="8" id="KW-0067">ATP-binding</keyword>
<proteinExistence type="inferred from homology"/>
<dbReference type="Pfam" id="PF01288">
    <property type="entry name" value="HPPK"/>
    <property type="match status" value="1"/>
</dbReference>
<reference evidence="14 15" key="1">
    <citation type="journal article" date="2009" name="J. Bacteriol.">
        <title>Complete and draft genome sequences of six members of the Aquificales.</title>
        <authorList>
            <person name="Reysenbach A.L."/>
            <person name="Hamamura N."/>
            <person name="Podar M."/>
            <person name="Griffiths E."/>
            <person name="Ferreira S."/>
            <person name="Hochstein R."/>
            <person name="Heidelberg J."/>
            <person name="Johnson J."/>
            <person name="Mead D."/>
            <person name="Pohorille A."/>
            <person name="Sarmiento M."/>
            <person name="Schweighofer K."/>
            <person name="Seshadri R."/>
            <person name="Voytek M.A."/>
        </authorList>
    </citation>
    <scope>NUCLEOTIDE SEQUENCE [LARGE SCALE GENOMIC DNA]</scope>
    <source>
        <strain evidence="15">Az-Fu1 / DSM 15241 / OCM 825</strain>
    </source>
</reference>
<evidence type="ECO:0000256" key="9">
    <source>
        <dbReference type="ARBA" id="ARBA00022909"/>
    </source>
</evidence>
<evidence type="ECO:0000256" key="4">
    <source>
        <dbReference type="ARBA" id="ARBA00016218"/>
    </source>
</evidence>
<dbReference type="GO" id="GO:0046656">
    <property type="term" value="P:folic acid biosynthetic process"/>
    <property type="evidence" value="ECO:0007669"/>
    <property type="project" value="UniProtKB-KW"/>
</dbReference>
<evidence type="ECO:0000256" key="1">
    <source>
        <dbReference type="ARBA" id="ARBA00005051"/>
    </source>
</evidence>
<dbReference type="OrthoDB" id="9808041at2"/>
<dbReference type="CDD" id="cd00483">
    <property type="entry name" value="HPPK"/>
    <property type="match status" value="1"/>
</dbReference>
<dbReference type="InterPro" id="IPR035907">
    <property type="entry name" value="Hppk_sf"/>
</dbReference>
<evidence type="ECO:0000256" key="5">
    <source>
        <dbReference type="ARBA" id="ARBA00022679"/>
    </source>
</evidence>
<name>C1DTG7_SULAA</name>
<dbReference type="HOGENOM" id="CLU_097916_1_2_0"/>
<comment type="pathway">
    <text evidence="1">Cofactor biosynthesis; tetrahydrofolate biosynthesis; 2-amino-4-hydroxy-6-hydroxymethyl-7,8-dihydropteridine diphosphate from 7,8-dihydroneopterin triphosphate: step 4/4.</text>
</comment>
<keyword evidence="6" id="KW-0547">Nucleotide-binding</keyword>
<dbReference type="AlphaFoldDB" id="C1DTG7"/>
<dbReference type="eggNOG" id="COG0801">
    <property type="taxonomic scope" value="Bacteria"/>
</dbReference>
<evidence type="ECO:0000256" key="10">
    <source>
        <dbReference type="ARBA" id="ARBA00029409"/>
    </source>
</evidence>
<dbReference type="EMBL" id="CP001229">
    <property type="protein sequence ID" value="ACN99500.1"/>
    <property type="molecule type" value="Genomic_DNA"/>
</dbReference>
<comment type="function">
    <text evidence="10">Catalyzes the transfer of pyrophosphate from adenosine triphosphate (ATP) to 6-hydroxymethyl-7,8-dihydropterin, an enzymatic step in folate biosynthesis pathway.</text>
</comment>